<dbReference type="PANTHER" id="PTHR11559">
    <property type="entry name" value="CARBOXYLESTERASE"/>
    <property type="match status" value="1"/>
</dbReference>
<dbReference type="SUPFAM" id="SSF53474">
    <property type="entry name" value="alpha/beta-Hydrolases"/>
    <property type="match status" value="1"/>
</dbReference>
<protein>
    <recommendedName>
        <fullName evidence="3">Carboxylic ester hydrolase</fullName>
        <ecNumber evidence="3">3.1.1.-</ecNumber>
    </recommendedName>
</protein>
<dbReference type="EC" id="3.1.1.-" evidence="3"/>
<evidence type="ECO:0000313" key="6">
    <source>
        <dbReference type="Proteomes" id="UP000485880"/>
    </source>
</evidence>
<dbReference type="Gene3D" id="3.40.50.1820">
    <property type="entry name" value="alpha/beta hydrolase"/>
    <property type="match status" value="1"/>
</dbReference>
<dbReference type="InterPro" id="IPR050309">
    <property type="entry name" value="Type-B_Carboxylest/Lipase"/>
</dbReference>
<keyword evidence="3" id="KW-0732">Signal</keyword>
<dbReference type="Proteomes" id="UP000485880">
    <property type="component" value="Unassembled WGS sequence"/>
</dbReference>
<keyword evidence="2 3" id="KW-0378">Hydrolase</keyword>
<dbReference type="InterPro" id="IPR002018">
    <property type="entry name" value="CarbesteraseB"/>
</dbReference>
<comment type="similarity">
    <text evidence="1 3">Belongs to the type-B carboxylesterase/lipase family.</text>
</comment>
<evidence type="ECO:0000256" key="3">
    <source>
        <dbReference type="RuleBase" id="RU361235"/>
    </source>
</evidence>
<proteinExistence type="inferred from homology"/>
<accession>A0A8B6MB29</accession>
<sequence length="569" mass="61295">MSTLSKLRRAVSAHLSRAKFSSKIARALILAAAAAALAAPIEVQAAGKLRVETKEGPVNGFLVNGVTEYLGIPYAEPPVGNLRWMPPKKHGHWTNVLQAKAYAPICAQITTLGAFAGPPNNNEDCLYLNVFTPNLDPSAKLPVIVWIHGGANVDGGTPGYDGSKMASDGKTVVVTLAYRLNLMGWFAHPALDNEGHYFGNYGILDQQAALKWVRRNIAKFGGDKNNVTLGGQSAGAADTSYNMVSPLAKGLFQRAICESWCSPRTLSTTAAAEAKGIAFSVAAGCGSGTDAATAKCLRSLTAAQVEALAGTESAQSQYIAGVMLDPNVIPIQQATAFATGQYMHIPVMNGNTEDEWTFFLGITEYFSGPPRVPPTAAQYLNYVNTTYATPHYPAGTAAKVLANYPLSAFASPLLAWNRLVTDTTICSQRALDKILAPNVPLYTYEFDDQTAPLYFPKMPDFVSLAYHTSDIQYLFPLWHGGPAPPSKIHPLNKKQTALSDQLVTAWTNFAWTGNPNGVGNYPWPRYTNSPTKPQWLIQDIPAMSTVTDPQYAALRKCDFWDAVTASLNP</sequence>
<dbReference type="RefSeq" id="WP_174513842.1">
    <property type="nucleotide sequence ID" value="NZ_CABFMQ020000131.1"/>
</dbReference>
<dbReference type="InterPro" id="IPR019826">
    <property type="entry name" value="Carboxylesterase_B_AS"/>
</dbReference>
<keyword evidence="6" id="KW-1185">Reference proteome</keyword>
<evidence type="ECO:0000259" key="4">
    <source>
        <dbReference type="Pfam" id="PF00135"/>
    </source>
</evidence>
<feature type="chain" id="PRO_5033101917" description="Carboxylic ester hydrolase" evidence="3">
    <location>
        <begin position="39"/>
        <end position="569"/>
    </location>
</feature>
<dbReference type="InterPro" id="IPR019819">
    <property type="entry name" value="Carboxylesterase_B_CS"/>
</dbReference>
<evidence type="ECO:0000256" key="2">
    <source>
        <dbReference type="ARBA" id="ARBA00022801"/>
    </source>
</evidence>
<dbReference type="AlphaFoldDB" id="A0A8B6MB29"/>
<dbReference type="InterPro" id="IPR029058">
    <property type="entry name" value="AB_hydrolase_fold"/>
</dbReference>
<name>A0A8B6MB29_METTU</name>
<organism evidence="5 6">
    <name type="scientific">Methylocella tundrae</name>
    <dbReference type="NCBI Taxonomy" id="227605"/>
    <lineage>
        <taxon>Bacteria</taxon>
        <taxon>Pseudomonadati</taxon>
        <taxon>Pseudomonadota</taxon>
        <taxon>Alphaproteobacteria</taxon>
        <taxon>Hyphomicrobiales</taxon>
        <taxon>Beijerinckiaceae</taxon>
        <taxon>Methylocella</taxon>
    </lineage>
</organism>
<feature type="domain" description="Carboxylesterase type B" evidence="4">
    <location>
        <begin position="50"/>
        <end position="531"/>
    </location>
</feature>
<dbReference type="EMBL" id="CABFMQ020000131">
    <property type="protein sequence ID" value="VTZ52203.1"/>
    <property type="molecule type" value="Genomic_DNA"/>
</dbReference>
<dbReference type="PROSITE" id="PS00941">
    <property type="entry name" value="CARBOXYLESTERASE_B_2"/>
    <property type="match status" value="1"/>
</dbReference>
<dbReference type="GO" id="GO:0016787">
    <property type="term" value="F:hydrolase activity"/>
    <property type="evidence" value="ECO:0007669"/>
    <property type="project" value="UniProtKB-KW"/>
</dbReference>
<evidence type="ECO:0000256" key="1">
    <source>
        <dbReference type="ARBA" id="ARBA00005964"/>
    </source>
</evidence>
<dbReference type="PROSITE" id="PS00122">
    <property type="entry name" value="CARBOXYLESTERASE_B_1"/>
    <property type="match status" value="1"/>
</dbReference>
<comment type="caution">
    <text evidence="5">The sequence shown here is derived from an EMBL/GenBank/DDBJ whole genome shotgun (WGS) entry which is preliminary data.</text>
</comment>
<feature type="signal peptide" evidence="3">
    <location>
        <begin position="1"/>
        <end position="38"/>
    </location>
</feature>
<gene>
    <name evidence="5" type="ORF">MPC4_70091</name>
</gene>
<reference evidence="5 6" key="1">
    <citation type="submission" date="2019-05" db="EMBL/GenBank/DDBJ databases">
        <authorList>
            <person name="Farhan Ul Haque M."/>
        </authorList>
    </citation>
    <scope>NUCLEOTIDE SEQUENCE [LARGE SCALE GENOMIC DNA]</scope>
    <source>
        <strain evidence="5">2</strain>
    </source>
</reference>
<evidence type="ECO:0000313" key="5">
    <source>
        <dbReference type="EMBL" id="VTZ52203.1"/>
    </source>
</evidence>
<dbReference type="Pfam" id="PF00135">
    <property type="entry name" value="COesterase"/>
    <property type="match status" value="1"/>
</dbReference>